<dbReference type="EMBL" id="BMMU01000004">
    <property type="protein sequence ID" value="GGJ22200.1"/>
    <property type="molecule type" value="Genomic_DNA"/>
</dbReference>
<reference evidence="2" key="2">
    <citation type="submission" date="2020-09" db="EMBL/GenBank/DDBJ databases">
        <authorList>
            <person name="Sun Q."/>
            <person name="Zhou Y."/>
        </authorList>
    </citation>
    <scope>NUCLEOTIDE SEQUENCE</scope>
    <source>
        <strain evidence="2">CGMCC 4.7272</strain>
    </source>
</reference>
<feature type="region of interest" description="Disordered" evidence="1">
    <location>
        <begin position="53"/>
        <end position="77"/>
    </location>
</feature>
<feature type="compositionally biased region" description="Basic residues" evidence="1">
    <location>
        <begin position="55"/>
        <end position="70"/>
    </location>
</feature>
<protein>
    <submittedName>
        <fullName evidence="2">Uncharacterized protein</fullName>
    </submittedName>
</protein>
<evidence type="ECO:0000313" key="3">
    <source>
        <dbReference type="Proteomes" id="UP000625682"/>
    </source>
</evidence>
<accession>A0A917NSZ7</accession>
<reference evidence="2" key="1">
    <citation type="journal article" date="2014" name="Int. J. Syst. Evol. Microbiol.">
        <title>Complete genome sequence of Corynebacterium casei LMG S-19264T (=DSM 44701T), isolated from a smear-ripened cheese.</title>
        <authorList>
            <consortium name="US DOE Joint Genome Institute (JGI-PGF)"/>
            <person name="Walter F."/>
            <person name="Albersmeier A."/>
            <person name="Kalinowski J."/>
            <person name="Ruckert C."/>
        </authorList>
    </citation>
    <scope>NUCLEOTIDE SEQUENCE</scope>
    <source>
        <strain evidence="2">CGMCC 4.7272</strain>
    </source>
</reference>
<sequence length="91" mass="9915">MSIIPHGGNPLPVDPDFLRVIRAEIIRILPPAITVDLPQAHERHAVAARAQMFHPARRSRTGPVQGHRRAAGAAPGYVREQPWAAEAVPLP</sequence>
<name>A0A917NSZ7_9ACTN</name>
<organism evidence="2 3">
    <name type="scientific">Streptomyces lacrimifluminis</name>
    <dbReference type="NCBI Taxonomy" id="1500077"/>
    <lineage>
        <taxon>Bacteria</taxon>
        <taxon>Bacillati</taxon>
        <taxon>Actinomycetota</taxon>
        <taxon>Actinomycetes</taxon>
        <taxon>Kitasatosporales</taxon>
        <taxon>Streptomycetaceae</taxon>
        <taxon>Streptomyces</taxon>
    </lineage>
</organism>
<evidence type="ECO:0000256" key="1">
    <source>
        <dbReference type="SAM" id="MobiDB-lite"/>
    </source>
</evidence>
<proteinExistence type="predicted"/>
<dbReference type="AlphaFoldDB" id="A0A917NSZ7"/>
<comment type="caution">
    <text evidence="2">The sequence shown here is derived from an EMBL/GenBank/DDBJ whole genome shotgun (WGS) entry which is preliminary data.</text>
</comment>
<evidence type="ECO:0000313" key="2">
    <source>
        <dbReference type="EMBL" id="GGJ22200.1"/>
    </source>
</evidence>
<dbReference type="Proteomes" id="UP000625682">
    <property type="component" value="Unassembled WGS sequence"/>
</dbReference>
<gene>
    <name evidence="2" type="ORF">GCM10012282_18360</name>
</gene>
<keyword evidence="3" id="KW-1185">Reference proteome</keyword>